<keyword evidence="5" id="KW-1185">Reference proteome</keyword>
<feature type="transmembrane region" description="Helical" evidence="2">
    <location>
        <begin position="243"/>
        <end position="264"/>
    </location>
</feature>
<evidence type="ECO:0000256" key="2">
    <source>
        <dbReference type="SAM" id="Phobius"/>
    </source>
</evidence>
<accession>A0AAD7MBB7</accession>
<dbReference type="AlphaFoldDB" id="A0AAD7MBB7"/>
<sequence>MSAPLLPDRITPLTQAQFSETYGGSLICCMVSLPIYGISLLQVHMYYMNYPLDNKWIKIMVALLVIFESAHTWMTCHTVYHYSILSYSNPLSLIDGEWSVYTANALGIPIVLLIQIYFSRMVYLLAHKKWKLLVIIVFGLLIVAQIGFGIYTCVERFKIWELPKLKALVYPALVPLYGIRVVSDAITAGALCLVLYDATIHTLFHGSSKLFKTLIIYAMNRFILTTVVVIVQTSVLLAKPASIWAMVLEFITVHLYVNSLLATLNARKSLREIGPSLVQDDLEKSMPKFKAPSRYSSTQNGSRLESNGQPPVNLYLGKQGNRGGVKIDQDTFTMSDLEEGSLKNDTSMSALT</sequence>
<keyword evidence="2" id="KW-0812">Transmembrane</keyword>
<dbReference type="PANTHER" id="PTHR40465">
    <property type="entry name" value="CHROMOSOME 1, WHOLE GENOME SHOTGUN SEQUENCE"/>
    <property type="match status" value="1"/>
</dbReference>
<dbReference type="InterPro" id="IPR045339">
    <property type="entry name" value="DUF6534"/>
</dbReference>
<evidence type="ECO:0000313" key="5">
    <source>
        <dbReference type="Proteomes" id="UP001221757"/>
    </source>
</evidence>
<feature type="transmembrane region" description="Helical" evidence="2">
    <location>
        <begin position="130"/>
        <end position="152"/>
    </location>
</feature>
<feature type="domain" description="DUF6534" evidence="3">
    <location>
        <begin position="181"/>
        <end position="269"/>
    </location>
</feature>
<protein>
    <recommendedName>
        <fullName evidence="3">DUF6534 domain-containing protein</fullName>
    </recommendedName>
</protein>
<dbReference type="Proteomes" id="UP001221757">
    <property type="component" value="Unassembled WGS sequence"/>
</dbReference>
<dbReference type="Pfam" id="PF20152">
    <property type="entry name" value="DUF6534"/>
    <property type="match status" value="1"/>
</dbReference>
<evidence type="ECO:0000259" key="3">
    <source>
        <dbReference type="Pfam" id="PF20152"/>
    </source>
</evidence>
<gene>
    <name evidence="4" type="ORF">B0H17DRAFT_1324896</name>
</gene>
<evidence type="ECO:0000313" key="4">
    <source>
        <dbReference type="EMBL" id="KAJ7708770.1"/>
    </source>
</evidence>
<keyword evidence="2" id="KW-1133">Transmembrane helix</keyword>
<reference evidence="4" key="1">
    <citation type="submission" date="2023-03" db="EMBL/GenBank/DDBJ databases">
        <title>Massive genome expansion in bonnet fungi (Mycena s.s.) driven by repeated elements and novel gene families across ecological guilds.</title>
        <authorList>
            <consortium name="Lawrence Berkeley National Laboratory"/>
            <person name="Harder C.B."/>
            <person name="Miyauchi S."/>
            <person name="Viragh M."/>
            <person name="Kuo A."/>
            <person name="Thoen E."/>
            <person name="Andreopoulos B."/>
            <person name="Lu D."/>
            <person name="Skrede I."/>
            <person name="Drula E."/>
            <person name="Henrissat B."/>
            <person name="Morin E."/>
            <person name="Kohler A."/>
            <person name="Barry K."/>
            <person name="LaButti K."/>
            <person name="Morin E."/>
            <person name="Salamov A."/>
            <person name="Lipzen A."/>
            <person name="Mereny Z."/>
            <person name="Hegedus B."/>
            <person name="Baldrian P."/>
            <person name="Stursova M."/>
            <person name="Weitz H."/>
            <person name="Taylor A."/>
            <person name="Grigoriev I.V."/>
            <person name="Nagy L.G."/>
            <person name="Martin F."/>
            <person name="Kauserud H."/>
        </authorList>
    </citation>
    <scope>NUCLEOTIDE SEQUENCE</scope>
    <source>
        <strain evidence="4">CBHHK067</strain>
    </source>
</reference>
<comment type="caution">
    <text evidence="4">The sequence shown here is derived from an EMBL/GenBank/DDBJ whole genome shotgun (WGS) entry which is preliminary data.</text>
</comment>
<proteinExistence type="predicted"/>
<dbReference type="EMBL" id="JARKIE010000003">
    <property type="protein sequence ID" value="KAJ7708770.1"/>
    <property type="molecule type" value="Genomic_DNA"/>
</dbReference>
<feature type="transmembrane region" description="Helical" evidence="2">
    <location>
        <begin position="172"/>
        <end position="196"/>
    </location>
</feature>
<dbReference type="PANTHER" id="PTHR40465:SF1">
    <property type="entry name" value="DUF6534 DOMAIN-CONTAINING PROTEIN"/>
    <property type="match status" value="1"/>
</dbReference>
<name>A0AAD7MBB7_MYCRO</name>
<feature type="transmembrane region" description="Helical" evidence="2">
    <location>
        <begin position="100"/>
        <end position="118"/>
    </location>
</feature>
<feature type="transmembrane region" description="Helical" evidence="2">
    <location>
        <begin position="59"/>
        <end position="80"/>
    </location>
</feature>
<organism evidence="4 5">
    <name type="scientific">Mycena rosella</name>
    <name type="common">Pink bonnet</name>
    <name type="synonym">Agaricus rosellus</name>
    <dbReference type="NCBI Taxonomy" id="1033263"/>
    <lineage>
        <taxon>Eukaryota</taxon>
        <taxon>Fungi</taxon>
        <taxon>Dikarya</taxon>
        <taxon>Basidiomycota</taxon>
        <taxon>Agaricomycotina</taxon>
        <taxon>Agaricomycetes</taxon>
        <taxon>Agaricomycetidae</taxon>
        <taxon>Agaricales</taxon>
        <taxon>Marasmiineae</taxon>
        <taxon>Mycenaceae</taxon>
        <taxon>Mycena</taxon>
    </lineage>
</organism>
<feature type="transmembrane region" description="Helical" evidence="2">
    <location>
        <begin position="22"/>
        <end position="47"/>
    </location>
</feature>
<feature type="transmembrane region" description="Helical" evidence="2">
    <location>
        <begin position="217"/>
        <end position="237"/>
    </location>
</feature>
<keyword evidence="2" id="KW-0472">Membrane</keyword>
<evidence type="ECO:0000256" key="1">
    <source>
        <dbReference type="SAM" id="MobiDB-lite"/>
    </source>
</evidence>
<feature type="region of interest" description="Disordered" evidence="1">
    <location>
        <begin position="289"/>
        <end position="310"/>
    </location>
</feature>
<feature type="compositionally biased region" description="Polar residues" evidence="1">
    <location>
        <begin position="294"/>
        <end position="310"/>
    </location>
</feature>